<organism evidence="1 2">
    <name type="scientific">Macrosiphum euphorbiae</name>
    <name type="common">potato aphid</name>
    <dbReference type="NCBI Taxonomy" id="13131"/>
    <lineage>
        <taxon>Eukaryota</taxon>
        <taxon>Metazoa</taxon>
        <taxon>Ecdysozoa</taxon>
        <taxon>Arthropoda</taxon>
        <taxon>Hexapoda</taxon>
        <taxon>Insecta</taxon>
        <taxon>Pterygota</taxon>
        <taxon>Neoptera</taxon>
        <taxon>Paraneoptera</taxon>
        <taxon>Hemiptera</taxon>
        <taxon>Sternorrhyncha</taxon>
        <taxon>Aphidomorpha</taxon>
        <taxon>Aphidoidea</taxon>
        <taxon>Aphididae</taxon>
        <taxon>Macrosiphini</taxon>
        <taxon>Macrosiphum</taxon>
    </lineage>
</organism>
<name>A0AAV0WS89_9HEMI</name>
<comment type="caution">
    <text evidence="1">The sequence shown here is derived from an EMBL/GenBank/DDBJ whole genome shotgun (WGS) entry which is preliminary data.</text>
</comment>
<evidence type="ECO:0000313" key="2">
    <source>
        <dbReference type="Proteomes" id="UP001160148"/>
    </source>
</evidence>
<sequence length="73" mass="8588">MPKKNPFVNCKSRKRKRLFCPSTMVRYDNASYAYNTLWVCKICLKCLLSREAAEGHVINCNTQTKQKKPNYKK</sequence>
<gene>
    <name evidence="1" type="ORF">MEUPH1_LOCUS14189</name>
</gene>
<dbReference type="Proteomes" id="UP001160148">
    <property type="component" value="Unassembled WGS sequence"/>
</dbReference>
<dbReference type="EMBL" id="CARXXK010000002">
    <property type="protein sequence ID" value="CAI6358696.1"/>
    <property type="molecule type" value="Genomic_DNA"/>
</dbReference>
<evidence type="ECO:0000313" key="1">
    <source>
        <dbReference type="EMBL" id="CAI6358696.1"/>
    </source>
</evidence>
<proteinExistence type="predicted"/>
<protein>
    <submittedName>
        <fullName evidence="1">Uncharacterized protein</fullName>
    </submittedName>
</protein>
<keyword evidence="2" id="KW-1185">Reference proteome</keyword>
<dbReference type="AlphaFoldDB" id="A0AAV0WS89"/>
<accession>A0AAV0WS89</accession>
<reference evidence="1 2" key="1">
    <citation type="submission" date="2023-01" db="EMBL/GenBank/DDBJ databases">
        <authorList>
            <person name="Whitehead M."/>
        </authorList>
    </citation>
    <scope>NUCLEOTIDE SEQUENCE [LARGE SCALE GENOMIC DNA]</scope>
</reference>